<sequence length="184" mass="21817">MTEWVLLEYVFPDLWTVAVTLTSIIPTVYLLQLWNFWERSRIQINLYRKIPLRFTSRLWGQANNVEVPTWLRMPIYKLYIWLFDCNLAEAAIEDLKHYKNLQEFFRRQLKPTVRPVDQDHCVVSPADGKVLHFGKVKKCQLEQVKGVSYSLKTFLGPNTWDSNINNNQDNELLKNFKANAEVRI</sequence>
<dbReference type="GeneID" id="100378420"/>
<evidence type="ECO:0000256" key="1">
    <source>
        <dbReference type="ARBA" id="ARBA00022793"/>
    </source>
</evidence>
<dbReference type="PANTHER" id="PTHR10067">
    <property type="entry name" value="PHOSPHATIDYLSERINE DECARBOXYLASE"/>
    <property type="match status" value="1"/>
</dbReference>
<feature type="transmembrane region" description="Helical" evidence="3">
    <location>
        <begin position="14"/>
        <end position="37"/>
    </location>
</feature>
<protein>
    <submittedName>
        <fullName evidence="5">Phosphatidylserine decarboxylase proenzyme-like</fullName>
    </submittedName>
</protein>
<keyword evidence="4" id="KW-1185">Reference proteome</keyword>
<dbReference type="Pfam" id="PF02666">
    <property type="entry name" value="PS_Dcarbxylase"/>
    <property type="match status" value="1"/>
</dbReference>
<keyword evidence="1" id="KW-0210">Decarboxylase</keyword>
<evidence type="ECO:0000256" key="3">
    <source>
        <dbReference type="SAM" id="Phobius"/>
    </source>
</evidence>
<keyword evidence="3" id="KW-1133">Transmembrane helix</keyword>
<keyword evidence="3" id="KW-0812">Transmembrane</keyword>
<dbReference type="PANTHER" id="PTHR10067:SF6">
    <property type="entry name" value="PHOSPHATIDYLSERINE DECARBOXYLASE PROENZYME, MITOCHONDRIAL"/>
    <property type="match status" value="1"/>
</dbReference>
<name>A0ABM0GPQ1_SACKO</name>
<proteinExistence type="predicted"/>
<keyword evidence="2" id="KW-0456">Lyase</keyword>
<organism evidence="4 5">
    <name type="scientific">Saccoglossus kowalevskii</name>
    <name type="common">Acorn worm</name>
    <dbReference type="NCBI Taxonomy" id="10224"/>
    <lineage>
        <taxon>Eukaryota</taxon>
        <taxon>Metazoa</taxon>
        <taxon>Hemichordata</taxon>
        <taxon>Enteropneusta</taxon>
        <taxon>Harrimaniidae</taxon>
        <taxon>Saccoglossus</taxon>
    </lineage>
</organism>
<dbReference type="Proteomes" id="UP000694865">
    <property type="component" value="Unplaced"/>
</dbReference>
<dbReference type="RefSeq" id="XP_002734587.1">
    <property type="nucleotide sequence ID" value="XM_002734541.2"/>
</dbReference>
<reference evidence="5" key="1">
    <citation type="submission" date="2025-08" db="UniProtKB">
        <authorList>
            <consortium name="RefSeq"/>
        </authorList>
    </citation>
    <scope>IDENTIFICATION</scope>
    <source>
        <tissue evidence="5">Testes</tissue>
    </source>
</reference>
<evidence type="ECO:0000313" key="5">
    <source>
        <dbReference type="RefSeq" id="XP_002734587.1"/>
    </source>
</evidence>
<evidence type="ECO:0000256" key="2">
    <source>
        <dbReference type="ARBA" id="ARBA00023239"/>
    </source>
</evidence>
<accession>A0ABM0GPQ1</accession>
<keyword evidence="3" id="KW-0472">Membrane</keyword>
<dbReference type="InterPro" id="IPR003817">
    <property type="entry name" value="PS_Dcarbxylase"/>
</dbReference>
<gene>
    <name evidence="5" type="primary">LOC100378420</name>
</gene>
<evidence type="ECO:0000313" key="4">
    <source>
        <dbReference type="Proteomes" id="UP000694865"/>
    </source>
</evidence>